<evidence type="ECO:0000256" key="7">
    <source>
        <dbReference type="SAM" id="SignalP"/>
    </source>
</evidence>
<keyword evidence="5" id="KW-0378">Hydrolase</keyword>
<dbReference type="PROSITE" id="PS00560">
    <property type="entry name" value="CARBOXYPEPT_SER_HIS"/>
    <property type="match status" value="1"/>
</dbReference>
<dbReference type="AlphaFoldDB" id="A0AAQ4DQF0"/>
<dbReference type="InterPro" id="IPR033124">
    <property type="entry name" value="Ser_caboxypep_his_AS"/>
</dbReference>
<evidence type="ECO:0000256" key="6">
    <source>
        <dbReference type="ARBA" id="ARBA00023180"/>
    </source>
</evidence>
<proteinExistence type="inferred from homology"/>
<evidence type="ECO:0000256" key="5">
    <source>
        <dbReference type="ARBA" id="ARBA00022801"/>
    </source>
</evidence>
<dbReference type="Pfam" id="PF00450">
    <property type="entry name" value="Peptidase_S10"/>
    <property type="match status" value="1"/>
</dbReference>
<keyword evidence="2" id="KW-0121">Carboxypeptidase</keyword>
<dbReference type="PANTHER" id="PTHR11802">
    <property type="entry name" value="SERINE PROTEASE FAMILY S10 SERINE CARBOXYPEPTIDASE"/>
    <property type="match status" value="1"/>
</dbReference>
<feature type="chain" id="PRO_5043004198" description="Serine carboxypeptidase" evidence="7">
    <location>
        <begin position="27"/>
        <end position="424"/>
    </location>
</feature>
<sequence length="424" mass="47950">MNKSCIFSVATHLFVAILLHTQERESEAPVLVWLQGGPGASSLLGAFAENGPYALTNTDPPVAVRRPSNWVQRFSMIYVDEPVGTGFSFTRSDLGYVRNLTELGRDMVEFLQQFFTLFADYAERDFYVAGESFGGKFVPATAFAIHEAYGSLRVKINLKGIAFGNGVTDPPNMIDYGDHFFQLGLVDEKQAAHFNQQRDVVLSLIDDDRYTEAFFVINELIFKMPNKFYNPTSTYYNNVTGYESYYNVLLLEDPPETNTLYEDFVQQAQVRRALHVGGNCFNGREEVVTHMIDDILKSAKPYMPVLMENYKVLVYTGHLDLVVPYPATAKFLSKISWSGAEALAAAPRKIWRPPFGPGSNDSESKRIVYGYTRRVEKFREVTIRNAGHFVPFDQPEVSLDMMTRFIFDLPFTDDEATSSEPNMS</sequence>
<evidence type="ECO:0000256" key="2">
    <source>
        <dbReference type="ARBA" id="ARBA00022645"/>
    </source>
</evidence>
<accession>A0AAQ4DQF0</accession>
<dbReference type="InterPro" id="IPR001563">
    <property type="entry name" value="Peptidase_S10"/>
</dbReference>
<dbReference type="Gene3D" id="3.40.50.1820">
    <property type="entry name" value="alpha/beta hydrolase"/>
    <property type="match status" value="1"/>
</dbReference>
<comment type="caution">
    <text evidence="8">The sequence shown here is derived from an EMBL/GenBank/DDBJ whole genome shotgun (WGS) entry which is preliminary data.</text>
</comment>
<evidence type="ECO:0008006" key="10">
    <source>
        <dbReference type="Google" id="ProtNLM"/>
    </source>
</evidence>
<reference evidence="8 9" key="1">
    <citation type="journal article" date="2023" name="Arcadia Sci">
        <title>De novo assembly of a long-read Amblyomma americanum tick genome.</title>
        <authorList>
            <person name="Chou S."/>
            <person name="Poskanzer K.E."/>
            <person name="Rollins M."/>
            <person name="Thuy-Boun P.S."/>
        </authorList>
    </citation>
    <scope>NUCLEOTIDE SEQUENCE [LARGE SCALE GENOMIC DNA]</scope>
    <source>
        <strain evidence="8">F_SG_1</strain>
        <tissue evidence="8">Salivary glands</tissue>
    </source>
</reference>
<dbReference type="Proteomes" id="UP001321473">
    <property type="component" value="Unassembled WGS sequence"/>
</dbReference>
<evidence type="ECO:0000256" key="4">
    <source>
        <dbReference type="ARBA" id="ARBA00022729"/>
    </source>
</evidence>
<dbReference type="InterPro" id="IPR029058">
    <property type="entry name" value="AB_hydrolase_fold"/>
</dbReference>
<dbReference type="GO" id="GO:0006508">
    <property type="term" value="P:proteolysis"/>
    <property type="evidence" value="ECO:0007669"/>
    <property type="project" value="UniProtKB-KW"/>
</dbReference>
<evidence type="ECO:0000256" key="3">
    <source>
        <dbReference type="ARBA" id="ARBA00022670"/>
    </source>
</evidence>
<dbReference type="PANTHER" id="PTHR11802:SF472">
    <property type="entry name" value="SERINE CARBOXYPEPTIDASE CPVL-RELATED"/>
    <property type="match status" value="1"/>
</dbReference>
<dbReference type="PRINTS" id="PR00724">
    <property type="entry name" value="CRBOXYPTASEC"/>
</dbReference>
<keyword evidence="4 7" id="KW-0732">Signal</keyword>
<evidence type="ECO:0000256" key="1">
    <source>
        <dbReference type="ARBA" id="ARBA00009431"/>
    </source>
</evidence>
<feature type="signal peptide" evidence="7">
    <location>
        <begin position="1"/>
        <end position="26"/>
    </location>
</feature>
<keyword evidence="6" id="KW-0325">Glycoprotein</keyword>
<keyword evidence="9" id="KW-1185">Reference proteome</keyword>
<gene>
    <name evidence="8" type="ORF">V5799_032701</name>
</gene>
<protein>
    <recommendedName>
        <fullName evidence="10">Serine carboxypeptidase</fullName>
    </recommendedName>
</protein>
<dbReference type="GO" id="GO:0004185">
    <property type="term" value="F:serine-type carboxypeptidase activity"/>
    <property type="evidence" value="ECO:0007669"/>
    <property type="project" value="InterPro"/>
</dbReference>
<evidence type="ECO:0000313" key="8">
    <source>
        <dbReference type="EMBL" id="KAK8764690.1"/>
    </source>
</evidence>
<organism evidence="8 9">
    <name type="scientific">Amblyomma americanum</name>
    <name type="common">Lone star tick</name>
    <dbReference type="NCBI Taxonomy" id="6943"/>
    <lineage>
        <taxon>Eukaryota</taxon>
        <taxon>Metazoa</taxon>
        <taxon>Ecdysozoa</taxon>
        <taxon>Arthropoda</taxon>
        <taxon>Chelicerata</taxon>
        <taxon>Arachnida</taxon>
        <taxon>Acari</taxon>
        <taxon>Parasitiformes</taxon>
        <taxon>Ixodida</taxon>
        <taxon>Ixodoidea</taxon>
        <taxon>Ixodidae</taxon>
        <taxon>Amblyomminae</taxon>
        <taxon>Amblyomma</taxon>
    </lineage>
</organism>
<dbReference type="EMBL" id="JARKHS020028094">
    <property type="protein sequence ID" value="KAK8764690.1"/>
    <property type="molecule type" value="Genomic_DNA"/>
</dbReference>
<name>A0AAQ4DQF0_AMBAM</name>
<keyword evidence="3" id="KW-0645">Protease</keyword>
<dbReference type="SUPFAM" id="SSF53474">
    <property type="entry name" value="alpha/beta-Hydrolases"/>
    <property type="match status" value="1"/>
</dbReference>
<evidence type="ECO:0000313" key="9">
    <source>
        <dbReference type="Proteomes" id="UP001321473"/>
    </source>
</evidence>
<comment type="similarity">
    <text evidence="1">Belongs to the peptidase S10 family.</text>
</comment>